<dbReference type="InterPro" id="IPR050400">
    <property type="entry name" value="Bact_Cytoskel_RodZ"/>
</dbReference>
<dbReference type="Pfam" id="PF13413">
    <property type="entry name" value="HTH_25"/>
    <property type="match status" value="1"/>
</dbReference>
<comment type="caution">
    <text evidence="2">The sequence shown here is derived from an EMBL/GenBank/DDBJ whole genome shotgun (WGS) entry which is preliminary data.</text>
</comment>
<gene>
    <name evidence="2" type="ORF">DO97_15640</name>
</gene>
<keyword evidence="1" id="KW-1133">Transmembrane helix</keyword>
<evidence type="ECO:0000256" key="1">
    <source>
        <dbReference type="SAM" id="Phobius"/>
    </source>
</evidence>
<dbReference type="Proteomes" id="UP000030170">
    <property type="component" value="Unassembled WGS sequence"/>
</dbReference>
<evidence type="ECO:0000313" key="2">
    <source>
        <dbReference type="EMBL" id="KGF71768.1"/>
    </source>
</evidence>
<keyword evidence="1" id="KW-0812">Transmembrane</keyword>
<dbReference type="InterPro" id="IPR010982">
    <property type="entry name" value="Lambda_DNA-bd_dom_sf"/>
</dbReference>
<dbReference type="GO" id="GO:0003677">
    <property type="term" value="F:DNA binding"/>
    <property type="evidence" value="ECO:0007669"/>
    <property type="project" value="InterPro"/>
</dbReference>
<dbReference type="Gene3D" id="1.10.260.40">
    <property type="entry name" value="lambda repressor-like DNA-binding domains"/>
    <property type="match status" value="1"/>
</dbReference>
<organism evidence="2 3">
    <name type="scientific">Neosynechococcus sphagnicola sy1</name>
    <dbReference type="NCBI Taxonomy" id="1497020"/>
    <lineage>
        <taxon>Bacteria</taxon>
        <taxon>Bacillati</taxon>
        <taxon>Cyanobacteriota</taxon>
        <taxon>Cyanophyceae</taxon>
        <taxon>Neosynechococcales</taxon>
        <taxon>Neosynechococcaceae</taxon>
        <taxon>Neosynechococcus</taxon>
    </lineage>
</organism>
<reference evidence="2 3" key="1">
    <citation type="journal article" date="2014" name="Mol. Ecol.">
        <title>Evolution of Synechococcus.</title>
        <authorList>
            <person name="Dvorak P."/>
            <person name="Casamatta D."/>
            <person name="Hasler P."/>
            <person name="Poulickova A."/>
            <person name="Ondrej V."/>
            <person name="Sanges R."/>
        </authorList>
    </citation>
    <scope>NUCLEOTIDE SEQUENCE [LARGE SCALE GENOMIC DNA]</scope>
    <source>
        <strain evidence="2 3">CAUP A 1101</strain>
    </source>
</reference>
<dbReference type="AlphaFoldDB" id="A0A098TLP7"/>
<accession>A0A098TLP7</accession>
<keyword evidence="3" id="KW-1185">Reference proteome</keyword>
<proteinExistence type="predicted"/>
<dbReference type="STRING" id="1497020.DO97_15640"/>
<dbReference type="OrthoDB" id="422634at2"/>
<protein>
    <recommendedName>
        <fullName evidence="4">HTH cro/C1-type domain-containing protein</fullName>
    </recommendedName>
</protein>
<dbReference type="PANTHER" id="PTHR34475:SF1">
    <property type="entry name" value="CYTOSKELETON PROTEIN RODZ"/>
    <property type="match status" value="1"/>
</dbReference>
<evidence type="ECO:0000313" key="3">
    <source>
        <dbReference type="Proteomes" id="UP000030170"/>
    </source>
</evidence>
<name>A0A098TLP7_9CYAN</name>
<sequence>MSQMHPTQVDQLKSIGADLRQKRQERSISLEEVAIKTYIPLQRLKALEDGQIDRLPEPVFVQGFIRRYGDAIGLDGGAIAKSFSTVLEPEPPIKTASRRSVSSITTATSPQGQFKFKSLYPLVGTVVTVGVAIGLGYWFTQDFLPHLSLQPQALPVPDPSPSLAPVVVSPTPRSIAADCYSSGNH</sequence>
<dbReference type="PANTHER" id="PTHR34475">
    <property type="match status" value="1"/>
</dbReference>
<dbReference type="RefSeq" id="WP_036535823.1">
    <property type="nucleotide sequence ID" value="NZ_JJML01000052.1"/>
</dbReference>
<feature type="transmembrane region" description="Helical" evidence="1">
    <location>
        <begin position="119"/>
        <end position="139"/>
    </location>
</feature>
<dbReference type="EMBL" id="JJML01000052">
    <property type="protein sequence ID" value="KGF71768.1"/>
    <property type="molecule type" value="Genomic_DNA"/>
</dbReference>
<evidence type="ECO:0008006" key="4">
    <source>
        <dbReference type="Google" id="ProtNLM"/>
    </source>
</evidence>
<keyword evidence="1" id="KW-0472">Membrane</keyword>